<name>A0A1G7EX68_9PROT</name>
<protein>
    <submittedName>
        <fullName evidence="1">Uncharacterized protein</fullName>
    </submittedName>
</protein>
<gene>
    <name evidence="1" type="ORF">SAMN05421720_1107</name>
</gene>
<dbReference type="RefSeq" id="WP_143027190.1">
    <property type="nucleotide sequence ID" value="NZ_FNAP01000010.1"/>
</dbReference>
<reference evidence="1 2" key="1">
    <citation type="submission" date="2016-10" db="EMBL/GenBank/DDBJ databases">
        <authorList>
            <person name="de Groot N.N."/>
        </authorList>
    </citation>
    <scope>NUCLEOTIDE SEQUENCE [LARGE SCALE GENOMIC DNA]</scope>
    <source>
        <strain evidence="1 2">ATCC 700224</strain>
    </source>
</reference>
<keyword evidence="2" id="KW-1185">Reference proteome</keyword>
<evidence type="ECO:0000313" key="1">
    <source>
        <dbReference type="EMBL" id="SDE67965.1"/>
    </source>
</evidence>
<organism evidence="1 2">
    <name type="scientific">Rhodospira trueperi</name>
    <dbReference type="NCBI Taxonomy" id="69960"/>
    <lineage>
        <taxon>Bacteria</taxon>
        <taxon>Pseudomonadati</taxon>
        <taxon>Pseudomonadota</taxon>
        <taxon>Alphaproteobacteria</taxon>
        <taxon>Rhodospirillales</taxon>
        <taxon>Rhodospirillaceae</taxon>
        <taxon>Rhodospira</taxon>
    </lineage>
</organism>
<dbReference type="AlphaFoldDB" id="A0A1G7EX68"/>
<dbReference type="Proteomes" id="UP000199412">
    <property type="component" value="Unassembled WGS sequence"/>
</dbReference>
<dbReference type="EMBL" id="FNAP01000010">
    <property type="protein sequence ID" value="SDE67965.1"/>
    <property type="molecule type" value="Genomic_DNA"/>
</dbReference>
<proteinExistence type="predicted"/>
<sequence length="128" mass="13901">MLVIAAGRRAVLGGERAPFDNTAHLPLVFLPSLDRQADPPDPACRALRASARSIEYITAQGTGFGQSDGFALFSHLKDGRVRFRVRSQGQWMISVNHKEDVTPNGPLADLVGKADQVYHGATLTFSVR</sequence>
<accession>A0A1G7EX68</accession>
<evidence type="ECO:0000313" key="2">
    <source>
        <dbReference type="Proteomes" id="UP000199412"/>
    </source>
</evidence>